<organism evidence="1 2">
    <name type="scientific">Lithohypha guttulata</name>
    <dbReference type="NCBI Taxonomy" id="1690604"/>
    <lineage>
        <taxon>Eukaryota</taxon>
        <taxon>Fungi</taxon>
        <taxon>Dikarya</taxon>
        <taxon>Ascomycota</taxon>
        <taxon>Pezizomycotina</taxon>
        <taxon>Eurotiomycetes</taxon>
        <taxon>Chaetothyriomycetidae</taxon>
        <taxon>Chaetothyriales</taxon>
        <taxon>Trichomeriaceae</taxon>
        <taxon>Lithohypha</taxon>
    </lineage>
</organism>
<dbReference type="PANTHER" id="PTHR36057:SF1">
    <property type="entry name" value="LIPOPROTEIN LIPID ATTACHMENT SITE-LIKE PROTEIN, PUTATIVE (DUF1223)-RELATED"/>
    <property type="match status" value="1"/>
</dbReference>
<sequence length="299" mass="32940">MSSVNPIRRLLTCCSSDGQYEDHAQPRLRIATQHTRGSRWNTAPAMDVSTGSDLPSPPPYSVFDPHPADCQCAIHVHKQHPIRPTVVEAFQSQGCSSCPPTNTYLLSLLTQADPNILVLDYHVTTWDHLGWQDTFSLKAADDYQREYARARGTTRVYTPQVVVNGVAEGTGNSKGKLEQLIKDASLTASAGWPWLLFSKVDEGVLIREASAATAATRRTGRVIEVVYDPTLREVETQSGENVGKVLPYRNVVKSLEIIGDWMGDEEVVPVQPRNLDDRTERVLIVQQGIGGVIIGVARI</sequence>
<accession>A0ABR0JXG2</accession>
<comment type="caution">
    <text evidence="1">The sequence shown here is derived from an EMBL/GenBank/DDBJ whole genome shotgun (WGS) entry which is preliminary data.</text>
</comment>
<dbReference type="InterPro" id="IPR036249">
    <property type="entry name" value="Thioredoxin-like_sf"/>
</dbReference>
<name>A0ABR0JXG2_9EURO</name>
<dbReference type="SUPFAM" id="SSF52833">
    <property type="entry name" value="Thioredoxin-like"/>
    <property type="match status" value="1"/>
</dbReference>
<protein>
    <recommendedName>
        <fullName evidence="3">DUF1223-domain-containing protein</fullName>
    </recommendedName>
</protein>
<keyword evidence="2" id="KW-1185">Reference proteome</keyword>
<evidence type="ECO:0000313" key="1">
    <source>
        <dbReference type="EMBL" id="KAK5077820.1"/>
    </source>
</evidence>
<reference evidence="1 2" key="1">
    <citation type="submission" date="2023-08" db="EMBL/GenBank/DDBJ databases">
        <title>Black Yeasts Isolated from many extreme environments.</title>
        <authorList>
            <person name="Coleine C."/>
            <person name="Stajich J.E."/>
            <person name="Selbmann L."/>
        </authorList>
    </citation>
    <scope>NUCLEOTIDE SEQUENCE [LARGE SCALE GENOMIC DNA]</scope>
    <source>
        <strain evidence="1 2">CCFEE 5885</strain>
    </source>
</reference>
<dbReference type="InterPro" id="IPR010634">
    <property type="entry name" value="DUF1223"/>
</dbReference>
<dbReference type="Pfam" id="PF06764">
    <property type="entry name" value="DUF1223"/>
    <property type="match status" value="1"/>
</dbReference>
<dbReference type="PANTHER" id="PTHR36057">
    <property type="match status" value="1"/>
</dbReference>
<evidence type="ECO:0000313" key="2">
    <source>
        <dbReference type="Proteomes" id="UP001345013"/>
    </source>
</evidence>
<proteinExistence type="predicted"/>
<evidence type="ECO:0008006" key="3">
    <source>
        <dbReference type="Google" id="ProtNLM"/>
    </source>
</evidence>
<dbReference type="Proteomes" id="UP001345013">
    <property type="component" value="Unassembled WGS sequence"/>
</dbReference>
<dbReference type="EMBL" id="JAVRRG010000197">
    <property type="protein sequence ID" value="KAK5077820.1"/>
    <property type="molecule type" value="Genomic_DNA"/>
</dbReference>
<gene>
    <name evidence="1" type="ORF">LTR24_009290</name>
</gene>